<dbReference type="Proteomes" id="UP000193411">
    <property type="component" value="Unassembled WGS sequence"/>
</dbReference>
<reference evidence="2 3" key="1">
    <citation type="submission" date="2016-07" db="EMBL/GenBank/DDBJ databases">
        <title>Pervasive Adenine N6-methylation of Active Genes in Fungi.</title>
        <authorList>
            <consortium name="DOE Joint Genome Institute"/>
            <person name="Mondo S.J."/>
            <person name="Dannebaum R.O."/>
            <person name="Kuo R.C."/>
            <person name="Labutti K."/>
            <person name="Haridas S."/>
            <person name="Kuo A."/>
            <person name="Salamov A."/>
            <person name="Ahrendt S.R."/>
            <person name="Lipzen A."/>
            <person name="Sullivan W."/>
            <person name="Andreopoulos W.B."/>
            <person name="Clum A."/>
            <person name="Lindquist E."/>
            <person name="Daum C."/>
            <person name="Ramamoorthy G.K."/>
            <person name="Gryganskyi A."/>
            <person name="Culley D."/>
            <person name="Magnuson J.K."/>
            <person name="James T.Y."/>
            <person name="O'Malley M.A."/>
            <person name="Stajich J.E."/>
            <person name="Spatafora J.W."/>
            <person name="Visel A."/>
            <person name="Grigoriev I.V."/>
        </authorList>
    </citation>
    <scope>NUCLEOTIDE SEQUENCE [LARGE SCALE GENOMIC DNA]</scope>
    <source>
        <strain evidence="2 3">PL171</strain>
    </source>
</reference>
<dbReference type="Gene3D" id="1.10.510.10">
    <property type="entry name" value="Transferase(Phosphotransferase) domain 1"/>
    <property type="match status" value="1"/>
</dbReference>
<keyword evidence="3" id="KW-1185">Reference proteome</keyword>
<feature type="compositionally biased region" description="Basic and acidic residues" evidence="1">
    <location>
        <begin position="363"/>
        <end position="374"/>
    </location>
</feature>
<evidence type="ECO:0000313" key="3">
    <source>
        <dbReference type="Proteomes" id="UP000193411"/>
    </source>
</evidence>
<comment type="caution">
    <text evidence="2">The sequence shown here is derived from an EMBL/GenBank/DDBJ whole genome shotgun (WGS) entry which is preliminary data.</text>
</comment>
<protein>
    <recommendedName>
        <fullName evidence="4">Protein kinase domain-containing protein</fullName>
    </recommendedName>
</protein>
<feature type="compositionally biased region" description="Low complexity" evidence="1">
    <location>
        <begin position="25"/>
        <end position="37"/>
    </location>
</feature>
<accession>A0A1Y2HSY3</accession>
<evidence type="ECO:0008006" key="4">
    <source>
        <dbReference type="Google" id="ProtNLM"/>
    </source>
</evidence>
<organism evidence="2 3">
    <name type="scientific">Catenaria anguillulae PL171</name>
    <dbReference type="NCBI Taxonomy" id="765915"/>
    <lineage>
        <taxon>Eukaryota</taxon>
        <taxon>Fungi</taxon>
        <taxon>Fungi incertae sedis</taxon>
        <taxon>Blastocladiomycota</taxon>
        <taxon>Blastocladiomycetes</taxon>
        <taxon>Blastocladiales</taxon>
        <taxon>Catenariaceae</taxon>
        <taxon>Catenaria</taxon>
    </lineage>
</organism>
<sequence>MDQMQPNKASFRDSLQRKTTTITPSSSGTLASSSYLSGGRSGGSGSGRWFNFLPRSLVAISPCLDKCSVPTITLDQIELEVSNLKHTVNLNSHHNIRHAIDTGLLKLEGDVGQAEITIAKDRLALYYARNSAKGSFDRQTALLRQLKDTHRRASLLSSSTPTAPKDLIHLPTFMGHVSLGYLTKPFQHFGSIASIIADARDLLGEVLPVAARKEICRAAIDAVIELQESGGLVHAQIGVETLYVAEDGRVVLGGFDHVLAEGEVSSQPSSVPVSFQPFMSIAQLENQPATDMFMRWHLAGLITSLLGKDATVRAMSVWEGLPADNPMFSKSPAILSRYLRSHSFNPLTRIAGVCNGGGCGRSEASDDGEKKDEVDCSGGGGGSSSSASPASKTPSAAATNELAKDKELEVVLGDLHNPRVALKTIRASKYLAGARANVLLAICRRIEQQRLVQRDVSSSLPTLNTGKSNGPEAATVNNRKRAHLATMTPNELDAEAEGRPGKKAKKSTVAAAVSAAASAAASIASAASATVGLFALGRHGRH</sequence>
<dbReference type="AlphaFoldDB" id="A0A1Y2HSY3"/>
<evidence type="ECO:0000313" key="2">
    <source>
        <dbReference type="EMBL" id="ORZ37639.1"/>
    </source>
</evidence>
<proteinExistence type="predicted"/>
<gene>
    <name evidence="2" type="ORF">BCR44DRAFT_52492</name>
</gene>
<feature type="compositionally biased region" description="Low complexity" evidence="1">
    <location>
        <begin position="384"/>
        <end position="399"/>
    </location>
</feature>
<name>A0A1Y2HSY3_9FUNG</name>
<evidence type="ECO:0000256" key="1">
    <source>
        <dbReference type="SAM" id="MobiDB-lite"/>
    </source>
</evidence>
<feature type="region of interest" description="Disordered" evidence="1">
    <location>
        <begin position="361"/>
        <end position="399"/>
    </location>
</feature>
<dbReference type="EMBL" id="MCFL01000012">
    <property type="protein sequence ID" value="ORZ37639.1"/>
    <property type="molecule type" value="Genomic_DNA"/>
</dbReference>
<feature type="region of interest" description="Disordered" evidence="1">
    <location>
        <begin position="1"/>
        <end position="37"/>
    </location>
</feature>